<evidence type="ECO:0000256" key="1">
    <source>
        <dbReference type="RuleBase" id="RU000383"/>
    </source>
</evidence>
<dbReference type="OrthoDB" id="306099at2759"/>
<evidence type="ECO:0000259" key="2">
    <source>
        <dbReference type="SMART" id="SM00385"/>
    </source>
</evidence>
<feature type="domain" description="Cyclin-like" evidence="2">
    <location>
        <begin position="139"/>
        <end position="221"/>
    </location>
</feature>
<dbReference type="AlphaFoldDB" id="A0A0N4UDQ9"/>
<keyword evidence="5" id="KW-1185">Reference proteome</keyword>
<gene>
    <name evidence="3" type="ORF">DME_LOCUS586</name>
</gene>
<dbReference type="InterPro" id="IPR039361">
    <property type="entry name" value="Cyclin"/>
</dbReference>
<accession>A0A0N4UDQ9</accession>
<dbReference type="PANTHER" id="PTHR10177">
    <property type="entry name" value="CYCLINS"/>
    <property type="match status" value="1"/>
</dbReference>
<evidence type="ECO:0000313" key="6">
    <source>
        <dbReference type="WBParaSite" id="DME_0000548001-mRNA-1"/>
    </source>
</evidence>
<protein>
    <submittedName>
        <fullName evidence="6">CYCLIN domain-containing protein</fullName>
    </submittedName>
</protein>
<evidence type="ECO:0000313" key="3">
    <source>
        <dbReference type="EMBL" id="VDN50613.1"/>
    </source>
</evidence>
<dbReference type="WBParaSite" id="DME_0000548001-mRNA-1">
    <property type="protein sequence ID" value="DME_0000548001-mRNA-1"/>
    <property type="gene ID" value="DME_0000548001"/>
</dbReference>
<dbReference type="InterPro" id="IPR013763">
    <property type="entry name" value="Cyclin-like_dom"/>
</dbReference>
<reference evidence="6" key="1">
    <citation type="submission" date="2017-02" db="UniProtKB">
        <authorList>
            <consortium name="WormBaseParasite"/>
        </authorList>
    </citation>
    <scope>IDENTIFICATION</scope>
</reference>
<dbReference type="STRING" id="318479.A0A0N4UDQ9"/>
<dbReference type="SUPFAM" id="SSF47954">
    <property type="entry name" value="Cyclin-like"/>
    <property type="match status" value="1"/>
</dbReference>
<proteinExistence type="inferred from homology"/>
<dbReference type="Proteomes" id="UP000274756">
    <property type="component" value="Unassembled WGS sequence"/>
</dbReference>
<dbReference type="Gene3D" id="1.10.472.10">
    <property type="entry name" value="Cyclin-like"/>
    <property type="match status" value="1"/>
</dbReference>
<reference evidence="3 5" key="2">
    <citation type="submission" date="2018-11" db="EMBL/GenBank/DDBJ databases">
        <authorList>
            <consortium name="Pathogen Informatics"/>
        </authorList>
    </citation>
    <scope>NUCLEOTIDE SEQUENCE [LARGE SCALE GENOMIC DNA]</scope>
</reference>
<organism evidence="4 6">
    <name type="scientific">Dracunculus medinensis</name>
    <name type="common">Guinea worm</name>
    <dbReference type="NCBI Taxonomy" id="318479"/>
    <lineage>
        <taxon>Eukaryota</taxon>
        <taxon>Metazoa</taxon>
        <taxon>Ecdysozoa</taxon>
        <taxon>Nematoda</taxon>
        <taxon>Chromadorea</taxon>
        <taxon>Rhabditida</taxon>
        <taxon>Spirurina</taxon>
        <taxon>Dracunculoidea</taxon>
        <taxon>Dracunculidae</taxon>
        <taxon>Dracunculus</taxon>
    </lineage>
</organism>
<evidence type="ECO:0000313" key="4">
    <source>
        <dbReference type="Proteomes" id="UP000038040"/>
    </source>
</evidence>
<keyword evidence="1" id="KW-0195">Cyclin</keyword>
<comment type="similarity">
    <text evidence="1">Belongs to the cyclin family.</text>
</comment>
<dbReference type="InterPro" id="IPR006671">
    <property type="entry name" value="Cyclin_N"/>
</dbReference>
<dbReference type="SMART" id="SM00385">
    <property type="entry name" value="CYCLIN"/>
    <property type="match status" value="1"/>
</dbReference>
<sequence length="275" mass="31367">MENPSDNKTSLLCYEEIIDSPTVLKRNESVKGQGSCLKLSNIKSNNVIKNYLSDDKNRRLVLGQIPKKENNERLKENLEILNKQQIPSVMPSIDKTIHFENDTFCYLLKLERVQPRANAFHFRNLQQTVTVKARQQTIRWIIDVCNEELSGIPTLFAAISIMDRFLSLEKLSLNKLQVMASGCLSIAAKLRDPNFITPSQIIYYTDYSINQLQLLILCEYNIFINHSQIFGYDSINASRVQVVSLSSIHLLISIDISNSLKMKSGWPSKIGNIQS</sequence>
<name>A0A0N4UDQ9_DRAME</name>
<evidence type="ECO:0000313" key="5">
    <source>
        <dbReference type="Proteomes" id="UP000274756"/>
    </source>
</evidence>
<dbReference type="Proteomes" id="UP000038040">
    <property type="component" value="Unplaced"/>
</dbReference>
<dbReference type="Pfam" id="PF00134">
    <property type="entry name" value="Cyclin_N"/>
    <property type="match status" value="1"/>
</dbReference>
<dbReference type="EMBL" id="UYYG01000005">
    <property type="protein sequence ID" value="VDN50613.1"/>
    <property type="molecule type" value="Genomic_DNA"/>
</dbReference>
<dbReference type="InterPro" id="IPR036915">
    <property type="entry name" value="Cyclin-like_sf"/>
</dbReference>